<proteinExistence type="predicted"/>
<feature type="signal peptide" evidence="1">
    <location>
        <begin position="1"/>
        <end position="27"/>
    </location>
</feature>
<accession>A0A8H2JPT8</accession>
<feature type="domain" description="Thioredoxin" evidence="2">
    <location>
        <begin position="16"/>
        <end position="158"/>
    </location>
</feature>
<dbReference type="OrthoDB" id="9799347at2"/>
<dbReference type="Proteomes" id="UP000307702">
    <property type="component" value="Unassembled WGS sequence"/>
</dbReference>
<dbReference type="RefSeq" id="WP_138620390.1">
    <property type="nucleotide sequence ID" value="NZ_SZVP01000001.1"/>
</dbReference>
<dbReference type="InterPro" id="IPR036249">
    <property type="entry name" value="Thioredoxin-like_sf"/>
</dbReference>
<dbReference type="SUPFAM" id="SSF52833">
    <property type="entry name" value="Thioredoxin-like"/>
    <property type="match status" value="1"/>
</dbReference>
<dbReference type="Pfam" id="PF08534">
    <property type="entry name" value="Redoxin"/>
    <property type="match status" value="1"/>
</dbReference>
<reference evidence="3 4" key="1">
    <citation type="submission" date="2019-05" db="EMBL/GenBank/DDBJ databases">
        <title>Colwellia ponticola sp. nov., isolated from seawater.</title>
        <authorList>
            <person name="Yoon J.-H."/>
        </authorList>
    </citation>
    <scope>NUCLEOTIDE SEQUENCE [LARGE SCALE GENOMIC DNA]</scope>
    <source>
        <strain evidence="3 4">OISW-25</strain>
    </source>
</reference>
<protein>
    <submittedName>
        <fullName evidence="3">TlpA family protein disulfide reductase</fullName>
    </submittedName>
</protein>
<dbReference type="InterPro" id="IPR050553">
    <property type="entry name" value="Thioredoxin_ResA/DsbE_sf"/>
</dbReference>
<organism evidence="3 4">
    <name type="scientific">Colwellia ponticola</name>
    <dbReference type="NCBI Taxonomy" id="2304625"/>
    <lineage>
        <taxon>Bacteria</taxon>
        <taxon>Pseudomonadati</taxon>
        <taxon>Pseudomonadota</taxon>
        <taxon>Gammaproteobacteria</taxon>
        <taxon>Alteromonadales</taxon>
        <taxon>Colwelliaceae</taxon>
        <taxon>Colwellia</taxon>
    </lineage>
</organism>
<dbReference type="InterPro" id="IPR013740">
    <property type="entry name" value="Redoxin"/>
</dbReference>
<dbReference type="InterPro" id="IPR013766">
    <property type="entry name" value="Thioredoxin_domain"/>
</dbReference>
<dbReference type="EMBL" id="SZVP01000001">
    <property type="protein sequence ID" value="TMM47861.1"/>
    <property type="molecule type" value="Genomic_DNA"/>
</dbReference>
<evidence type="ECO:0000313" key="3">
    <source>
        <dbReference type="EMBL" id="TMM47861.1"/>
    </source>
</evidence>
<evidence type="ECO:0000259" key="2">
    <source>
        <dbReference type="PROSITE" id="PS51352"/>
    </source>
</evidence>
<dbReference type="PANTHER" id="PTHR42852:SF18">
    <property type="entry name" value="CHROMOSOME UNDETERMINED SCAFFOLD_47, WHOLE GENOME SHOTGUN SEQUENCE"/>
    <property type="match status" value="1"/>
</dbReference>
<feature type="chain" id="PRO_5034677894" evidence="1">
    <location>
        <begin position="28"/>
        <end position="159"/>
    </location>
</feature>
<dbReference type="PANTHER" id="PTHR42852">
    <property type="entry name" value="THIOL:DISULFIDE INTERCHANGE PROTEIN DSBE"/>
    <property type="match status" value="1"/>
</dbReference>
<dbReference type="AlphaFoldDB" id="A0A8H2JPT8"/>
<comment type="caution">
    <text evidence="3">The sequence shown here is derived from an EMBL/GenBank/DDBJ whole genome shotgun (WGS) entry which is preliminary data.</text>
</comment>
<dbReference type="GO" id="GO:0016491">
    <property type="term" value="F:oxidoreductase activity"/>
    <property type="evidence" value="ECO:0007669"/>
    <property type="project" value="InterPro"/>
</dbReference>
<dbReference type="CDD" id="cd02966">
    <property type="entry name" value="TlpA_like_family"/>
    <property type="match status" value="1"/>
</dbReference>
<gene>
    <name evidence="3" type="ORF">FCS21_02530</name>
</gene>
<keyword evidence="4" id="KW-1185">Reference proteome</keyword>
<evidence type="ECO:0000313" key="4">
    <source>
        <dbReference type="Proteomes" id="UP000307702"/>
    </source>
</evidence>
<name>A0A8H2JPT8_9GAMM</name>
<evidence type="ECO:0000256" key="1">
    <source>
        <dbReference type="SAM" id="SignalP"/>
    </source>
</evidence>
<dbReference type="Gene3D" id="3.40.30.10">
    <property type="entry name" value="Glutaredoxin"/>
    <property type="match status" value="1"/>
</dbReference>
<keyword evidence="1" id="KW-0732">Signal</keyword>
<sequence length="159" mass="18124">MANLVKTLKNILLITITLLLTCKDVLANDPNNEFEQAMEQYKGKVVYVDFWASWCAPCRESFPWMNTMQANHQAQGFVILSINLDAQPTLADEFLEQTPANFGIIFDSKGLLAKRFKLKGMPSSYLFNRNGKLISTHTGFNATKQKKYEQEILQALVRE</sequence>
<dbReference type="PROSITE" id="PS51352">
    <property type="entry name" value="THIOREDOXIN_2"/>
    <property type="match status" value="1"/>
</dbReference>